<evidence type="ECO:0000313" key="7">
    <source>
        <dbReference type="Proteomes" id="UP001165422"/>
    </source>
</evidence>
<dbReference type="InterPro" id="IPR036856">
    <property type="entry name" value="Ald_Oxase/Xan_DH_a/b_sf"/>
</dbReference>
<dbReference type="RefSeq" id="WP_229981240.1">
    <property type="nucleotide sequence ID" value="NZ_JAJJPB010000005.1"/>
</dbReference>
<evidence type="ECO:0000256" key="1">
    <source>
        <dbReference type="ARBA" id="ARBA00006849"/>
    </source>
</evidence>
<dbReference type="Gene3D" id="1.10.150.120">
    <property type="entry name" value="[2Fe-2S]-binding domain"/>
    <property type="match status" value="1"/>
</dbReference>
<dbReference type="Pfam" id="PF02738">
    <property type="entry name" value="MoCoBD_1"/>
    <property type="match status" value="1"/>
</dbReference>
<dbReference type="EMBL" id="JAJJPB010000005">
    <property type="protein sequence ID" value="MCC9294505.1"/>
    <property type="molecule type" value="Genomic_DNA"/>
</dbReference>
<dbReference type="PROSITE" id="PS00197">
    <property type="entry name" value="2FE2S_FER_1"/>
    <property type="match status" value="1"/>
</dbReference>
<dbReference type="SUPFAM" id="SSF56003">
    <property type="entry name" value="Molybdenum cofactor-binding domain"/>
    <property type="match status" value="1"/>
</dbReference>
<evidence type="ECO:0000256" key="2">
    <source>
        <dbReference type="ARBA" id="ARBA00022723"/>
    </source>
</evidence>
<dbReference type="InterPro" id="IPR017697">
    <property type="entry name" value="Xdh"/>
</dbReference>
<evidence type="ECO:0000313" key="6">
    <source>
        <dbReference type="EMBL" id="MCC9294505.1"/>
    </source>
</evidence>
<dbReference type="Gene3D" id="3.90.1170.50">
    <property type="entry name" value="Aldehyde oxidase/xanthine dehydrogenase, a/b hammerhead"/>
    <property type="match status" value="1"/>
</dbReference>
<dbReference type="SMART" id="SM01008">
    <property type="entry name" value="Ald_Xan_dh_C"/>
    <property type="match status" value="1"/>
</dbReference>
<dbReference type="InterPro" id="IPR046867">
    <property type="entry name" value="AldOxase/xan_DH_MoCoBD2"/>
</dbReference>
<keyword evidence="2" id="KW-0479">Metal-binding</keyword>
<keyword evidence="7" id="KW-1185">Reference proteome</keyword>
<evidence type="ECO:0000256" key="3">
    <source>
        <dbReference type="ARBA" id="ARBA00023002"/>
    </source>
</evidence>
<gene>
    <name evidence="6" type="primary">xdh</name>
    <name evidence="6" type="ORF">LN736_06490</name>
</gene>
<dbReference type="PANTHER" id="PTHR11908">
    <property type="entry name" value="XANTHINE DEHYDROGENASE"/>
    <property type="match status" value="1"/>
</dbReference>
<dbReference type="InterPro" id="IPR001041">
    <property type="entry name" value="2Fe-2S_ferredoxin-type"/>
</dbReference>
<dbReference type="InterPro" id="IPR002888">
    <property type="entry name" value="2Fe-2S-bd"/>
</dbReference>
<dbReference type="InterPro" id="IPR000674">
    <property type="entry name" value="Ald_Oxase/Xan_DH_a/b"/>
</dbReference>
<protein>
    <submittedName>
        <fullName evidence="6">Selenium-dependent xanthine dehydrogenase</fullName>
        <ecNumber evidence="6">1.17.1.4</ecNumber>
    </submittedName>
</protein>
<sequence length="861" mass="93316">MYKFTLNGVQKIVSEDKKLLDYLRDDERLTSVKNGCGEGACGACMVLLDDKAARACLFTLSKVEGKNITTIEGFTERERKVFAWAFSEAGAVQCGFCIPGMVISAKALLNKNLNPTSKDIKAAINGNICRCTGYVKIEKAIKMAAKAFREKIKLPERNFKGLVGERIYRVDAEDKILGRAEYSGDMYVDGMLYGSALRSKYPRALVKSIDTTEAENYPGVVAVLTAKDVPGKRYSGHIVSDWPIMIAEGEETRYLGDAVALVAAETKEVLQKALGLIKVEYEELNPLTSPEAAMAKNAPKIHSKGNILSREILKRGDPDKVIAESKYVVTNKYSVPFTEHAFLEPESALAMPYGEDGVKVYTGTQGIYDDRREISSILGLPPEKVRIISKYVGGGFGGKEDMSVQHHAALLAWYAKKPVKVTLTRRESIIVHPKRHAMEMEFTTSCDENGILTAMKARIISDTGAYASLGGPVLQRACTHAAGPYNYQNIEVEGIAVYTNNPPAGAFRGFGVTESAFATECNLNLLSEKVGISPWEIRYKNAIEPGEVLPNGQIAGDDVALKQTLLAVKDEYEKYPYVGIASCFKNSGIGVGLPDIGRCRLTVVDGKVHIRTSAACIGQGLATMVTQILCETAGVTPKDVVVDSPDTEITPDSGTTTASRQTVFTGEAARLASLKLKEALAHEPLESLENKDFYGEYSGVTDPINSDKPNPISHVAYGYATQVAVLDEKGIVQKIIAAHDVGKAINPSNIEGQIEGGVVMGLGYALTENYPLKNSVPTAKFGTLGLFRALKVPEIKTIIIENNNSSLACGAKGIGEITCIPTAPAIQGAYLKLDGKFRTKLPLEDTAYNKKILKHNKKSLH</sequence>
<dbReference type="Pfam" id="PF20256">
    <property type="entry name" value="MoCoBD_2"/>
    <property type="match status" value="2"/>
</dbReference>
<dbReference type="Gene3D" id="3.30.365.10">
    <property type="entry name" value="Aldehyde oxidase/xanthine dehydrogenase, molybdopterin binding domain"/>
    <property type="match status" value="5"/>
</dbReference>
<dbReference type="InterPro" id="IPR006058">
    <property type="entry name" value="2Fe2S_fd_BS"/>
</dbReference>
<dbReference type="SUPFAM" id="SSF47741">
    <property type="entry name" value="CO dehydrogenase ISP C-domain like"/>
    <property type="match status" value="1"/>
</dbReference>
<dbReference type="PROSITE" id="PS51085">
    <property type="entry name" value="2FE2S_FER_2"/>
    <property type="match status" value="1"/>
</dbReference>
<comment type="similarity">
    <text evidence="1">Belongs to the xanthine dehydrogenase family.</text>
</comment>
<organism evidence="6 7">
    <name type="scientific">Clostridium aromativorans</name>
    <dbReference type="NCBI Taxonomy" id="2836848"/>
    <lineage>
        <taxon>Bacteria</taxon>
        <taxon>Bacillati</taxon>
        <taxon>Bacillota</taxon>
        <taxon>Clostridia</taxon>
        <taxon>Eubacteriales</taxon>
        <taxon>Clostridiaceae</taxon>
        <taxon>Clostridium</taxon>
    </lineage>
</organism>
<name>A0ABS8N3W2_9CLOT</name>
<keyword evidence="4" id="KW-0408">Iron</keyword>
<dbReference type="InterPro" id="IPR037165">
    <property type="entry name" value="AldOxase/xan_DH_Mopterin-bd_sf"/>
</dbReference>
<dbReference type="GO" id="GO:0004854">
    <property type="term" value="F:xanthine dehydrogenase activity"/>
    <property type="evidence" value="ECO:0007669"/>
    <property type="project" value="UniProtKB-EC"/>
</dbReference>
<dbReference type="InterPro" id="IPR036010">
    <property type="entry name" value="2Fe-2S_ferredoxin-like_sf"/>
</dbReference>
<accession>A0ABS8N3W2</accession>
<comment type="caution">
    <text evidence="6">The sequence shown here is derived from an EMBL/GenBank/DDBJ whole genome shotgun (WGS) entry which is preliminary data.</text>
</comment>
<evidence type="ECO:0000256" key="4">
    <source>
        <dbReference type="ARBA" id="ARBA00023004"/>
    </source>
</evidence>
<dbReference type="SUPFAM" id="SSF54292">
    <property type="entry name" value="2Fe-2S ferredoxin-like"/>
    <property type="match status" value="1"/>
</dbReference>
<proteinExistence type="inferred from homology"/>
<dbReference type="Proteomes" id="UP001165422">
    <property type="component" value="Unassembled WGS sequence"/>
</dbReference>
<dbReference type="SUPFAM" id="SSF54665">
    <property type="entry name" value="CO dehydrogenase molybdoprotein N-domain-like"/>
    <property type="match status" value="1"/>
</dbReference>
<dbReference type="NCBIfam" id="TIGR03311">
    <property type="entry name" value="Se_dep_XDH"/>
    <property type="match status" value="1"/>
</dbReference>
<dbReference type="PANTHER" id="PTHR11908:SF157">
    <property type="entry name" value="XANTHINE DEHYDROGENASE SUBUNIT D-RELATED"/>
    <property type="match status" value="1"/>
</dbReference>
<dbReference type="Pfam" id="PF01315">
    <property type="entry name" value="Ald_Xan_dh_C"/>
    <property type="match status" value="1"/>
</dbReference>
<evidence type="ECO:0000259" key="5">
    <source>
        <dbReference type="PROSITE" id="PS51085"/>
    </source>
</evidence>
<keyword evidence="3 6" id="KW-0560">Oxidoreductase</keyword>
<dbReference type="InterPro" id="IPR008274">
    <property type="entry name" value="AldOxase/xan_DH_MoCoBD1"/>
</dbReference>
<dbReference type="Gene3D" id="3.10.20.30">
    <property type="match status" value="1"/>
</dbReference>
<dbReference type="Pfam" id="PF00111">
    <property type="entry name" value="Fer2"/>
    <property type="match status" value="1"/>
</dbReference>
<dbReference type="EC" id="1.17.1.4" evidence="6"/>
<reference evidence="6" key="1">
    <citation type="submission" date="2021-11" db="EMBL/GenBank/DDBJ databases">
        <authorList>
            <person name="Qingchun L."/>
            <person name="Dong Z."/>
            <person name="Zongwei Q."/>
            <person name="Jia Z."/>
            <person name="Duotao L."/>
        </authorList>
    </citation>
    <scope>NUCLEOTIDE SEQUENCE</scope>
    <source>
        <strain evidence="6">WLY-B-L2</strain>
    </source>
</reference>
<dbReference type="InterPro" id="IPR016208">
    <property type="entry name" value="Ald_Oxase/xanthine_DH-like"/>
</dbReference>
<feature type="domain" description="2Fe-2S ferredoxin-type" evidence="5">
    <location>
        <begin position="1"/>
        <end position="74"/>
    </location>
</feature>
<dbReference type="CDD" id="cd00207">
    <property type="entry name" value="fer2"/>
    <property type="match status" value="1"/>
</dbReference>
<dbReference type="InterPro" id="IPR012675">
    <property type="entry name" value="Beta-grasp_dom_sf"/>
</dbReference>
<dbReference type="InterPro" id="IPR036884">
    <property type="entry name" value="2Fe-2S-bd_dom_sf"/>
</dbReference>
<dbReference type="Pfam" id="PF01799">
    <property type="entry name" value="Fer2_2"/>
    <property type="match status" value="1"/>
</dbReference>